<evidence type="ECO:0000313" key="2">
    <source>
        <dbReference type="Proteomes" id="UP001055072"/>
    </source>
</evidence>
<dbReference type="Proteomes" id="UP001055072">
    <property type="component" value="Unassembled WGS sequence"/>
</dbReference>
<reference evidence="1" key="1">
    <citation type="journal article" date="2021" name="Environ. Microbiol.">
        <title>Gene family expansions and transcriptome signatures uncover fungal adaptations to wood decay.</title>
        <authorList>
            <person name="Hage H."/>
            <person name="Miyauchi S."/>
            <person name="Viragh M."/>
            <person name="Drula E."/>
            <person name="Min B."/>
            <person name="Chaduli D."/>
            <person name="Navarro D."/>
            <person name="Favel A."/>
            <person name="Norest M."/>
            <person name="Lesage-Meessen L."/>
            <person name="Balint B."/>
            <person name="Merenyi Z."/>
            <person name="de Eugenio L."/>
            <person name="Morin E."/>
            <person name="Martinez A.T."/>
            <person name="Baldrian P."/>
            <person name="Stursova M."/>
            <person name="Martinez M.J."/>
            <person name="Novotny C."/>
            <person name="Magnuson J.K."/>
            <person name="Spatafora J.W."/>
            <person name="Maurice S."/>
            <person name="Pangilinan J."/>
            <person name="Andreopoulos W."/>
            <person name="LaButti K."/>
            <person name="Hundley H."/>
            <person name="Na H."/>
            <person name="Kuo A."/>
            <person name="Barry K."/>
            <person name="Lipzen A."/>
            <person name="Henrissat B."/>
            <person name="Riley R."/>
            <person name="Ahrendt S."/>
            <person name="Nagy L.G."/>
            <person name="Grigoriev I.V."/>
            <person name="Martin F."/>
            <person name="Rosso M.N."/>
        </authorList>
    </citation>
    <scope>NUCLEOTIDE SEQUENCE</scope>
    <source>
        <strain evidence="1">CBS 384.51</strain>
    </source>
</reference>
<comment type="caution">
    <text evidence="1">The sequence shown here is derived from an EMBL/GenBank/DDBJ whole genome shotgun (WGS) entry which is preliminary data.</text>
</comment>
<dbReference type="EMBL" id="MU274902">
    <property type="protein sequence ID" value="KAI0093050.1"/>
    <property type="molecule type" value="Genomic_DNA"/>
</dbReference>
<sequence>MSSSSSSMSATSGLRFDIIGQPPSLLARLRDPADLLSSQSQPGSSPSPPPDVAMPESPFVSQPSTSRSLLGRIGLPSPTTTKDSSRAHKSKGDAKGNTASQDIFKIPLTSANTAPPPTMSSHPPISSFCLSRPPVPAAPSSTTASTPNAVAPADVPSTHPPSTSSSASPLVDPHVAASALTTADLYRHISELGFERMELNEARLAHQHVLDIQKEYNRRHEETLSAAVREKEQMDKLVAAVLDALDKTEKVRDRQEKRWGEENSRLESLMKAKEEEEKRFRDEEAARVKTQKEAEAAAAKKAMEEAEERAAREKREAEERAAREKREAEERAGREKREAEERAAREKREAEERAVQEKREDEERAARKKREVEEAKARAKTAEEKAAKALAEQVARERAKAQRERLEDEAQAKAIEADKARAEQLREEIIVRARAATAERTRKQTEERARLAHALNTSVDAINASSTGGTTKTDGHQGVAGFRISSQMSFTTLAGTPQKPFQPTATIPPKSGTPHNNSISQVVITPISHLSAQTERNPPSRSTGATPSPVLLQPSAYVPTPVTQSHPSNMNSSQASASTSVQPVNAPDRVHHRRENSSTETEVNPDVKPSLRFLSQPSTLPSDQPVHLVMENIKASPSMSTQKIPRSVWPPTTTIASPATSIASRNQLQAATLGTAHIQARGSSVQNSIVQPTRQTNKNIVPPIKFEPVDEPVPPTPKRMQPTPRIPQAPRPNETKSPALPPSTARSPPAALAPPPVAVQAPPPVVRPPLPASLPPKPVAPLPPVQMRDKIAPSVAAAPTSHNFNARHGDRSGRPPITGLEVSKGPIAPSSGQTAATRIEPTNHTARVSEPRRAASPMAPSQWRADLDDDAWVTTPRDDPDRHTQRYRSPTPGRRYDHWSPSPEHLPHRDQTHPSRPSQYEPPSPPARKRIHDSHTDNVPFKRPRYDDSGRSPRSRRAYSGSDRAYTPPPVRYRPPLRSPPPPMRRTPSPPPYRRYSPQSPLTPIESPASSRRSADWGPPDSRSYSPQQQMARPLSPANPPPLERSVPQYNTGEIRRPLIGKKGTQSRTEQPSLVRRRDPAPIQVPARDVHPDLLSRMSDGRPQSEPGAAQPRPESTRSRRGNPRGRGRGGASAVRGGRGGSSRMLADRFQDAHRDLQSRITG</sequence>
<organism evidence="1 2">
    <name type="scientific">Irpex rosettiformis</name>
    <dbReference type="NCBI Taxonomy" id="378272"/>
    <lineage>
        <taxon>Eukaryota</taxon>
        <taxon>Fungi</taxon>
        <taxon>Dikarya</taxon>
        <taxon>Basidiomycota</taxon>
        <taxon>Agaricomycotina</taxon>
        <taxon>Agaricomycetes</taxon>
        <taxon>Polyporales</taxon>
        <taxon>Irpicaceae</taxon>
        <taxon>Irpex</taxon>
    </lineage>
</organism>
<keyword evidence="2" id="KW-1185">Reference proteome</keyword>
<gene>
    <name evidence="1" type="ORF">BDY19DRAFT_404897</name>
</gene>
<accession>A0ACB8UFI8</accession>
<evidence type="ECO:0000313" key="1">
    <source>
        <dbReference type="EMBL" id="KAI0093050.1"/>
    </source>
</evidence>
<protein>
    <submittedName>
        <fullName evidence="1">Uncharacterized protein</fullName>
    </submittedName>
</protein>
<proteinExistence type="predicted"/>
<name>A0ACB8UFI8_9APHY</name>